<reference evidence="7" key="1">
    <citation type="journal article" date="2013" name="Nature">
        <title>Pan genome of the phytoplankton Emiliania underpins its global distribution.</title>
        <authorList>
            <person name="Read B.A."/>
            <person name="Kegel J."/>
            <person name="Klute M.J."/>
            <person name="Kuo A."/>
            <person name="Lefebvre S.C."/>
            <person name="Maumus F."/>
            <person name="Mayer C."/>
            <person name="Miller J."/>
            <person name="Monier A."/>
            <person name="Salamov A."/>
            <person name="Young J."/>
            <person name="Aguilar M."/>
            <person name="Claverie J.M."/>
            <person name="Frickenhaus S."/>
            <person name="Gonzalez K."/>
            <person name="Herman E.K."/>
            <person name="Lin Y.C."/>
            <person name="Napier J."/>
            <person name="Ogata H."/>
            <person name="Sarno A.F."/>
            <person name="Shmutz J."/>
            <person name="Schroeder D."/>
            <person name="de Vargas C."/>
            <person name="Verret F."/>
            <person name="von Dassow P."/>
            <person name="Valentin K."/>
            <person name="Van de Peer Y."/>
            <person name="Wheeler G."/>
            <person name="Dacks J.B."/>
            <person name="Delwiche C.F."/>
            <person name="Dyhrman S.T."/>
            <person name="Glockner G."/>
            <person name="John U."/>
            <person name="Richards T."/>
            <person name="Worden A.Z."/>
            <person name="Zhang X."/>
            <person name="Grigoriev I.V."/>
            <person name="Allen A.E."/>
            <person name="Bidle K."/>
            <person name="Borodovsky M."/>
            <person name="Bowler C."/>
            <person name="Brownlee C."/>
            <person name="Cock J.M."/>
            <person name="Elias M."/>
            <person name="Gladyshev V.N."/>
            <person name="Groth M."/>
            <person name="Guda C."/>
            <person name="Hadaegh A."/>
            <person name="Iglesias-Rodriguez M.D."/>
            <person name="Jenkins J."/>
            <person name="Jones B.M."/>
            <person name="Lawson T."/>
            <person name="Leese F."/>
            <person name="Lindquist E."/>
            <person name="Lobanov A."/>
            <person name="Lomsadze A."/>
            <person name="Malik S.B."/>
            <person name="Marsh M.E."/>
            <person name="Mackinder L."/>
            <person name="Mock T."/>
            <person name="Mueller-Roeber B."/>
            <person name="Pagarete A."/>
            <person name="Parker M."/>
            <person name="Probert I."/>
            <person name="Quesneville H."/>
            <person name="Raines C."/>
            <person name="Rensing S.A."/>
            <person name="Riano-Pachon D.M."/>
            <person name="Richier S."/>
            <person name="Rokitta S."/>
            <person name="Shiraiwa Y."/>
            <person name="Soanes D.M."/>
            <person name="van der Giezen M."/>
            <person name="Wahlund T.M."/>
            <person name="Williams B."/>
            <person name="Wilson W."/>
            <person name="Wolfe G."/>
            <person name="Wurch L.L."/>
        </authorList>
    </citation>
    <scope>NUCLEOTIDE SEQUENCE</scope>
</reference>
<keyword evidence="2 5" id="KW-0812">Transmembrane</keyword>
<dbReference type="AlphaFoldDB" id="A0A0D3K300"/>
<reference evidence="6" key="2">
    <citation type="submission" date="2024-10" db="UniProtKB">
        <authorList>
            <consortium name="EnsemblProtists"/>
        </authorList>
    </citation>
    <scope>IDENTIFICATION</scope>
</reference>
<evidence type="ECO:0000313" key="6">
    <source>
        <dbReference type="EnsemblProtists" id="EOD30135"/>
    </source>
</evidence>
<organism evidence="6 7">
    <name type="scientific">Emiliania huxleyi (strain CCMP1516)</name>
    <dbReference type="NCBI Taxonomy" id="280463"/>
    <lineage>
        <taxon>Eukaryota</taxon>
        <taxon>Haptista</taxon>
        <taxon>Haptophyta</taxon>
        <taxon>Prymnesiophyceae</taxon>
        <taxon>Isochrysidales</taxon>
        <taxon>Noelaerhabdaceae</taxon>
        <taxon>Emiliania</taxon>
    </lineage>
</organism>
<dbReference type="InterPro" id="IPR006214">
    <property type="entry name" value="Bax_inhibitor_1-related"/>
</dbReference>
<keyword evidence="3 5" id="KW-1133">Transmembrane helix</keyword>
<feature type="transmembrane region" description="Helical" evidence="5">
    <location>
        <begin position="138"/>
        <end position="156"/>
    </location>
</feature>
<dbReference type="RefSeq" id="XP_005782564.1">
    <property type="nucleotide sequence ID" value="XM_005782507.1"/>
</dbReference>
<comment type="similarity">
    <text evidence="5">Belongs to the BI1 family.</text>
</comment>
<name>A0A0D3K300_EMIH1</name>
<dbReference type="PaxDb" id="2903-EOD30135"/>
<feature type="transmembrane region" description="Helical" evidence="5">
    <location>
        <begin position="78"/>
        <end position="97"/>
    </location>
</feature>
<evidence type="ECO:0000256" key="5">
    <source>
        <dbReference type="RuleBase" id="RU004379"/>
    </source>
</evidence>
<feature type="transmembrane region" description="Helical" evidence="5">
    <location>
        <begin position="247"/>
        <end position="268"/>
    </location>
</feature>
<dbReference type="KEGG" id="ehx:EMIHUDRAFT_203620"/>
<evidence type="ECO:0000256" key="1">
    <source>
        <dbReference type="ARBA" id="ARBA00004141"/>
    </source>
</evidence>
<feature type="transmembrane region" description="Helical" evidence="5">
    <location>
        <begin position="196"/>
        <end position="214"/>
    </location>
</feature>
<keyword evidence="7" id="KW-1185">Reference proteome</keyword>
<evidence type="ECO:0000256" key="3">
    <source>
        <dbReference type="ARBA" id="ARBA00022989"/>
    </source>
</evidence>
<evidence type="ECO:0000256" key="2">
    <source>
        <dbReference type="ARBA" id="ARBA00022692"/>
    </source>
</evidence>
<dbReference type="EnsemblProtists" id="EOD30135">
    <property type="protein sequence ID" value="EOD30135"/>
    <property type="gene ID" value="EMIHUDRAFT_203620"/>
</dbReference>
<dbReference type="PANTHER" id="PTHR23291">
    <property type="entry name" value="BAX INHIBITOR-RELATED"/>
    <property type="match status" value="1"/>
</dbReference>
<dbReference type="GeneID" id="17275409"/>
<dbReference type="GO" id="GO:0016020">
    <property type="term" value="C:membrane"/>
    <property type="evidence" value="ECO:0007669"/>
    <property type="project" value="UniProtKB-SubCell"/>
</dbReference>
<dbReference type="PANTHER" id="PTHR23291:SF50">
    <property type="entry name" value="PROTEIN LIFEGUARD 4"/>
    <property type="match status" value="1"/>
</dbReference>
<comment type="subcellular location">
    <subcellularLocation>
        <location evidence="1">Membrane</location>
        <topology evidence="1">Multi-pass membrane protein</topology>
    </subcellularLocation>
</comment>
<accession>A0A0D3K300</accession>
<feature type="transmembrane region" description="Helical" evidence="5">
    <location>
        <begin position="168"/>
        <end position="190"/>
    </location>
</feature>
<dbReference type="Proteomes" id="UP000013827">
    <property type="component" value="Unassembled WGS sequence"/>
</dbReference>
<keyword evidence="4 5" id="KW-0472">Membrane</keyword>
<proteinExistence type="inferred from homology"/>
<feature type="transmembrane region" description="Helical" evidence="5">
    <location>
        <begin position="221"/>
        <end position="241"/>
    </location>
</feature>
<evidence type="ECO:0000313" key="7">
    <source>
        <dbReference type="Proteomes" id="UP000013827"/>
    </source>
</evidence>
<dbReference type="eggNOG" id="KOG2322">
    <property type="taxonomic scope" value="Eukaryota"/>
</dbReference>
<dbReference type="Pfam" id="PF01027">
    <property type="entry name" value="Bax1-I"/>
    <property type="match status" value="1"/>
</dbReference>
<sequence length="315" mass="34114">MHTHANAGAGEAPGSGSGGVVAPLTSINIDDKAPAKPQLARIRSYTIRRQSSHHWTPPELYYSGPHDAATRNGFLRKVYGIVCAQVLFTTAVMHAMMRDGMARVAATAVSGVWEDRSCSPHILWPGHLTCTSVAIEPFMPLLMPAFAVSLLLTCCLDGFKNTYPYNYLLLAGFTLVEGFTVSFVCVALGIERPEVVHQTFTLTAALFVGLTAFTMQSRIRFNFLGGFLLSSLLLLLAWATINAALGLPFASTAFSLLGALLFSLYVVYDTSMICHRLGYDDCVVAAIELHLGVVNLFLYHMRLLSDDSLSSLSVG</sequence>
<evidence type="ECO:0000256" key="4">
    <source>
        <dbReference type="ARBA" id="ARBA00023136"/>
    </source>
</evidence>
<dbReference type="HOGENOM" id="CLU_058671_0_0_1"/>
<protein>
    <submittedName>
        <fullName evidence="6">Uncharacterized protein</fullName>
    </submittedName>
</protein>